<accession>A0A183U9W6</accession>
<reference evidence="4" key="1">
    <citation type="submission" date="2016-06" db="UniProtKB">
        <authorList>
            <consortium name="WormBaseParasite"/>
        </authorList>
    </citation>
    <scope>IDENTIFICATION</scope>
</reference>
<evidence type="ECO:0000313" key="3">
    <source>
        <dbReference type="Proteomes" id="UP000050794"/>
    </source>
</evidence>
<feature type="compositionally biased region" description="Basic and acidic residues" evidence="1">
    <location>
        <begin position="12"/>
        <end position="31"/>
    </location>
</feature>
<evidence type="ECO:0000313" key="4">
    <source>
        <dbReference type="WBParaSite" id="TCNE_0000528601-mRNA-1"/>
    </source>
</evidence>
<organism evidence="3 4">
    <name type="scientific">Toxocara canis</name>
    <name type="common">Canine roundworm</name>
    <dbReference type="NCBI Taxonomy" id="6265"/>
    <lineage>
        <taxon>Eukaryota</taxon>
        <taxon>Metazoa</taxon>
        <taxon>Ecdysozoa</taxon>
        <taxon>Nematoda</taxon>
        <taxon>Chromadorea</taxon>
        <taxon>Rhabditida</taxon>
        <taxon>Spirurina</taxon>
        <taxon>Ascaridomorpha</taxon>
        <taxon>Ascaridoidea</taxon>
        <taxon>Toxocaridae</taxon>
        <taxon>Toxocara</taxon>
    </lineage>
</organism>
<sequence>MRAVEKALNGVTHEEEHHQDQKPKKENVAKK</sequence>
<protein>
    <submittedName>
        <fullName evidence="4">Transcriptional regulator</fullName>
    </submittedName>
</protein>
<keyword evidence="3" id="KW-1185">Reference proteome</keyword>
<dbReference type="EMBL" id="UYWY01012574">
    <property type="protein sequence ID" value="VDM34812.1"/>
    <property type="molecule type" value="Genomic_DNA"/>
</dbReference>
<dbReference type="Proteomes" id="UP000050794">
    <property type="component" value="Unassembled WGS sequence"/>
</dbReference>
<proteinExistence type="predicted"/>
<dbReference type="AlphaFoldDB" id="A0A183U9W6"/>
<gene>
    <name evidence="2" type="ORF">TCNE_LOCUS5285</name>
</gene>
<evidence type="ECO:0000313" key="2">
    <source>
        <dbReference type="EMBL" id="VDM34812.1"/>
    </source>
</evidence>
<evidence type="ECO:0000256" key="1">
    <source>
        <dbReference type="SAM" id="MobiDB-lite"/>
    </source>
</evidence>
<dbReference type="WBParaSite" id="TCNE_0000528601-mRNA-1">
    <property type="protein sequence ID" value="TCNE_0000528601-mRNA-1"/>
    <property type="gene ID" value="TCNE_0000528601"/>
</dbReference>
<name>A0A183U9W6_TOXCA</name>
<feature type="region of interest" description="Disordered" evidence="1">
    <location>
        <begin position="1"/>
        <end position="31"/>
    </location>
</feature>
<reference evidence="2 3" key="2">
    <citation type="submission" date="2018-11" db="EMBL/GenBank/DDBJ databases">
        <authorList>
            <consortium name="Pathogen Informatics"/>
        </authorList>
    </citation>
    <scope>NUCLEOTIDE SEQUENCE [LARGE SCALE GENOMIC DNA]</scope>
</reference>